<dbReference type="InterPro" id="IPR013763">
    <property type="entry name" value="Cyclin-like_dom"/>
</dbReference>
<name>A0A2A2JVC2_9BILA</name>
<evidence type="ECO:0000259" key="4">
    <source>
        <dbReference type="SMART" id="SM00385"/>
    </source>
</evidence>
<reference evidence="5 6" key="1">
    <citation type="journal article" date="2017" name="Curr. Biol.">
        <title>Genome architecture and evolution of a unichromosomal asexual nematode.</title>
        <authorList>
            <person name="Fradin H."/>
            <person name="Zegar C."/>
            <person name="Gutwein M."/>
            <person name="Lucas J."/>
            <person name="Kovtun M."/>
            <person name="Corcoran D."/>
            <person name="Baugh L.R."/>
            <person name="Kiontke K."/>
            <person name="Gunsalus K."/>
            <person name="Fitch D.H."/>
            <person name="Piano F."/>
        </authorList>
    </citation>
    <scope>NUCLEOTIDE SEQUENCE [LARGE SCALE GENOMIC DNA]</scope>
    <source>
        <strain evidence="5">PF1309</strain>
    </source>
</reference>
<dbReference type="PANTHER" id="PTHR10026">
    <property type="entry name" value="CYCLIN"/>
    <property type="match status" value="1"/>
</dbReference>
<feature type="domain" description="Cyclin-like" evidence="4">
    <location>
        <begin position="193"/>
        <end position="276"/>
    </location>
</feature>
<protein>
    <recommendedName>
        <fullName evidence="4">Cyclin-like domain-containing protein</fullName>
    </recommendedName>
</protein>
<dbReference type="InterPro" id="IPR043198">
    <property type="entry name" value="Cyclin/Ssn8"/>
</dbReference>
<dbReference type="Pfam" id="PF00134">
    <property type="entry name" value="Cyclin_N"/>
    <property type="match status" value="1"/>
</dbReference>
<gene>
    <name evidence="5" type="ORF">WR25_00815</name>
</gene>
<evidence type="ECO:0000313" key="5">
    <source>
        <dbReference type="EMBL" id="PAV65532.1"/>
    </source>
</evidence>
<dbReference type="InterPro" id="IPR006671">
    <property type="entry name" value="Cyclin_N"/>
</dbReference>
<dbReference type="STRING" id="2018661.A0A2A2JVC2"/>
<dbReference type="SUPFAM" id="SSF47954">
    <property type="entry name" value="Cyclin-like"/>
    <property type="match status" value="1"/>
</dbReference>
<dbReference type="Gene3D" id="1.10.472.10">
    <property type="entry name" value="Cyclin-like"/>
    <property type="match status" value="1"/>
</dbReference>
<dbReference type="GO" id="GO:0016538">
    <property type="term" value="F:cyclin-dependent protein serine/threonine kinase regulator activity"/>
    <property type="evidence" value="ECO:0007669"/>
    <property type="project" value="InterPro"/>
</dbReference>
<dbReference type="SMART" id="SM00385">
    <property type="entry name" value="CYCLIN"/>
    <property type="match status" value="1"/>
</dbReference>
<proteinExistence type="inferred from homology"/>
<dbReference type="GO" id="GO:0006357">
    <property type="term" value="P:regulation of transcription by RNA polymerase II"/>
    <property type="evidence" value="ECO:0007669"/>
    <property type="project" value="InterPro"/>
</dbReference>
<dbReference type="InterPro" id="IPR036915">
    <property type="entry name" value="Cyclin-like_sf"/>
</dbReference>
<feature type="region of interest" description="Disordered" evidence="3">
    <location>
        <begin position="104"/>
        <end position="133"/>
    </location>
</feature>
<dbReference type="AlphaFoldDB" id="A0A2A2JVC2"/>
<evidence type="ECO:0000256" key="3">
    <source>
        <dbReference type="SAM" id="MobiDB-lite"/>
    </source>
</evidence>
<comment type="caution">
    <text evidence="5">The sequence shown here is derived from an EMBL/GenBank/DDBJ whole genome shotgun (WGS) entry which is preliminary data.</text>
</comment>
<dbReference type="OrthoDB" id="10264655at2759"/>
<accession>A0A2A2JVC2</accession>
<evidence type="ECO:0000256" key="1">
    <source>
        <dbReference type="ARBA" id="ARBA00023127"/>
    </source>
</evidence>
<organism evidence="5 6">
    <name type="scientific">Diploscapter pachys</name>
    <dbReference type="NCBI Taxonomy" id="2018661"/>
    <lineage>
        <taxon>Eukaryota</taxon>
        <taxon>Metazoa</taxon>
        <taxon>Ecdysozoa</taxon>
        <taxon>Nematoda</taxon>
        <taxon>Chromadorea</taxon>
        <taxon>Rhabditida</taxon>
        <taxon>Rhabditina</taxon>
        <taxon>Rhabditomorpha</taxon>
        <taxon>Rhabditoidea</taxon>
        <taxon>Rhabditidae</taxon>
        <taxon>Diploscapter</taxon>
    </lineage>
</organism>
<sequence length="280" mass="32416">MRRGLPEKVRDVIREGLFDWSKSKRTLRSACLTICTPSLSTEHFFASERKAWNRRVRSVKLREYSEAVQLPRTLDMDRHIAEKRRLVQEKARAMIVKKDQLNGVQSAETTAGPSQTSQQGEEDFVSSQSQDENQLIRPSSFGLRPLYSRVDINCDKWLLTMDEQSRAKLENPPSLTDGLDRETESELRYLGCELIQEGAILLKLPQTAAATGQILFQRYFFQKSFVTYMFEHYVMACLLLASKIEEEPRSPRSVYNVFVRLEKLHRLRHSGRKITKSVIT</sequence>
<dbReference type="Proteomes" id="UP000218231">
    <property type="component" value="Unassembled WGS sequence"/>
</dbReference>
<evidence type="ECO:0000256" key="2">
    <source>
        <dbReference type="RuleBase" id="RU000383"/>
    </source>
</evidence>
<comment type="similarity">
    <text evidence="2">Belongs to the cyclin family.</text>
</comment>
<dbReference type="EMBL" id="LIAE01010204">
    <property type="protein sequence ID" value="PAV65532.1"/>
    <property type="molecule type" value="Genomic_DNA"/>
</dbReference>
<keyword evidence="1 2" id="KW-0195">Cyclin</keyword>
<keyword evidence="6" id="KW-1185">Reference proteome</keyword>
<evidence type="ECO:0000313" key="6">
    <source>
        <dbReference type="Proteomes" id="UP000218231"/>
    </source>
</evidence>